<comment type="subcellular location">
    <subcellularLocation>
        <location evidence="2 7">Cytoplasmic vesicle membrane</location>
        <topology evidence="2 7">Peripheral membrane protein</topology>
        <orientation evidence="2 7">Cytoplasmic side</orientation>
    </subcellularLocation>
    <subcellularLocation>
        <location evidence="7">Membrane</location>
        <location evidence="7">Coated pit</location>
        <topology evidence="7">Peripheral membrane protein</topology>
        <orientation evidence="7">Cytoplasmic side</orientation>
    </subcellularLocation>
    <text evidence="7">Cytoplasmic face of coated pits and vesicles.</text>
</comment>
<accession>A0A2Z7AM15</accession>
<evidence type="ECO:0000256" key="7">
    <source>
        <dbReference type="RuleBase" id="RU363137"/>
    </source>
</evidence>
<evidence type="ECO:0000256" key="4">
    <source>
        <dbReference type="ARBA" id="ARBA00023136"/>
    </source>
</evidence>
<evidence type="ECO:0000256" key="2">
    <source>
        <dbReference type="ARBA" id="ARBA00004180"/>
    </source>
</evidence>
<protein>
    <recommendedName>
        <fullName evidence="7">Clathrin light chain</fullName>
    </recommendedName>
</protein>
<dbReference type="GO" id="GO:0006886">
    <property type="term" value="P:intracellular protein transport"/>
    <property type="evidence" value="ECO:0007669"/>
    <property type="project" value="InterPro"/>
</dbReference>
<dbReference type="EMBL" id="KV014369">
    <property type="protein sequence ID" value="KZV22428.1"/>
    <property type="molecule type" value="Genomic_DNA"/>
</dbReference>
<dbReference type="InterPro" id="IPR000996">
    <property type="entry name" value="Clathrin_L-chain"/>
</dbReference>
<evidence type="ECO:0000256" key="6">
    <source>
        <dbReference type="ARBA" id="ARBA00023329"/>
    </source>
</evidence>
<keyword evidence="6 7" id="KW-0968">Cytoplasmic vesicle</keyword>
<evidence type="ECO:0000256" key="8">
    <source>
        <dbReference type="SAM" id="MobiDB-lite"/>
    </source>
</evidence>
<dbReference type="GO" id="GO:0072583">
    <property type="term" value="P:clathrin-dependent endocytosis"/>
    <property type="evidence" value="ECO:0007669"/>
    <property type="project" value="TreeGrafter"/>
</dbReference>
<dbReference type="AlphaFoldDB" id="A0A2Z7AM15"/>
<feature type="compositionally biased region" description="Basic and acidic residues" evidence="8">
    <location>
        <begin position="191"/>
        <end position="204"/>
    </location>
</feature>
<feature type="region of interest" description="Disordered" evidence="8">
    <location>
        <begin position="24"/>
        <end position="102"/>
    </location>
</feature>
<dbReference type="GO" id="GO:0030130">
    <property type="term" value="C:clathrin coat of trans-Golgi network vesicle"/>
    <property type="evidence" value="ECO:0007669"/>
    <property type="project" value="InterPro"/>
</dbReference>
<keyword evidence="10" id="KW-1185">Reference proteome</keyword>
<keyword evidence="5 7" id="KW-0168">Coated pit</keyword>
<dbReference type="PANTHER" id="PTHR10639:SF33">
    <property type="entry name" value="CLATHRIN LIGHT CHAIN 1"/>
    <property type="match status" value="1"/>
</dbReference>
<feature type="compositionally biased region" description="Basic and acidic residues" evidence="8">
    <location>
        <begin position="240"/>
        <end position="257"/>
    </location>
</feature>
<dbReference type="GO" id="GO:0030132">
    <property type="term" value="C:clathrin coat of coated pit"/>
    <property type="evidence" value="ECO:0007669"/>
    <property type="project" value="InterPro"/>
</dbReference>
<dbReference type="Proteomes" id="UP000250235">
    <property type="component" value="Unassembled WGS sequence"/>
</dbReference>
<keyword evidence="4 7" id="KW-0472">Membrane</keyword>
<evidence type="ECO:0000256" key="1">
    <source>
        <dbReference type="ARBA" id="ARBA00003913"/>
    </source>
</evidence>
<evidence type="ECO:0000256" key="5">
    <source>
        <dbReference type="ARBA" id="ARBA00023176"/>
    </source>
</evidence>
<comment type="similarity">
    <text evidence="3 7">Belongs to the clathrin light chain family.</text>
</comment>
<dbReference type="Pfam" id="PF01086">
    <property type="entry name" value="Clathrin_lg_ch"/>
    <property type="match status" value="1"/>
</dbReference>
<feature type="region of interest" description="Disordered" evidence="8">
    <location>
        <begin position="191"/>
        <end position="330"/>
    </location>
</feature>
<gene>
    <name evidence="9" type="ORF">F511_24755</name>
</gene>
<evidence type="ECO:0000256" key="3">
    <source>
        <dbReference type="ARBA" id="ARBA00005263"/>
    </source>
</evidence>
<dbReference type="GO" id="GO:0032050">
    <property type="term" value="F:clathrin heavy chain binding"/>
    <property type="evidence" value="ECO:0007669"/>
    <property type="project" value="TreeGrafter"/>
</dbReference>
<reference evidence="9 10" key="1">
    <citation type="journal article" date="2015" name="Proc. Natl. Acad. Sci. U.S.A.">
        <title>The resurrection genome of Boea hygrometrica: A blueprint for survival of dehydration.</title>
        <authorList>
            <person name="Xiao L."/>
            <person name="Yang G."/>
            <person name="Zhang L."/>
            <person name="Yang X."/>
            <person name="Zhao S."/>
            <person name="Ji Z."/>
            <person name="Zhou Q."/>
            <person name="Hu M."/>
            <person name="Wang Y."/>
            <person name="Chen M."/>
            <person name="Xu Y."/>
            <person name="Jin H."/>
            <person name="Xiao X."/>
            <person name="Hu G."/>
            <person name="Bao F."/>
            <person name="Hu Y."/>
            <person name="Wan P."/>
            <person name="Li L."/>
            <person name="Deng X."/>
            <person name="Kuang T."/>
            <person name="Xiang C."/>
            <person name="Zhu J.K."/>
            <person name="Oliver M.J."/>
            <person name="He Y."/>
        </authorList>
    </citation>
    <scope>NUCLEOTIDE SEQUENCE [LARGE SCALE GENOMIC DNA]</scope>
    <source>
        <strain evidence="10">cv. XS01</strain>
    </source>
</reference>
<organism evidence="9 10">
    <name type="scientific">Dorcoceras hygrometricum</name>
    <dbReference type="NCBI Taxonomy" id="472368"/>
    <lineage>
        <taxon>Eukaryota</taxon>
        <taxon>Viridiplantae</taxon>
        <taxon>Streptophyta</taxon>
        <taxon>Embryophyta</taxon>
        <taxon>Tracheophyta</taxon>
        <taxon>Spermatophyta</taxon>
        <taxon>Magnoliopsida</taxon>
        <taxon>eudicotyledons</taxon>
        <taxon>Gunneridae</taxon>
        <taxon>Pentapetalae</taxon>
        <taxon>asterids</taxon>
        <taxon>lamiids</taxon>
        <taxon>Lamiales</taxon>
        <taxon>Gesneriaceae</taxon>
        <taxon>Didymocarpoideae</taxon>
        <taxon>Trichosporeae</taxon>
        <taxon>Loxocarpinae</taxon>
        <taxon>Dorcoceras</taxon>
    </lineage>
</organism>
<evidence type="ECO:0000313" key="9">
    <source>
        <dbReference type="EMBL" id="KZV22428.1"/>
    </source>
</evidence>
<dbReference type="PANTHER" id="PTHR10639">
    <property type="entry name" value="CLATHRIN LIGHT CHAIN"/>
    <property type="match status" value="1"/>
</dbReference>
<name>A0A2Z7AM15_9LAMI</name>
<dbReference type="GO" id="GO:0005198">
    <property type="term" value="F:structural molecule activity"/>
    <property type="evidence" value="ECO:0007669"/>
    <property type="project" value="InterPro"/>
</dbReference>
<comment type="function">
    <text evidence="1 7">Clathrin is the major protein of the polyhedral coat of coated pits and vesicles.</text>
</comment>
<dbReference type="OrthoDB" id="782264at2759"/>
<proteinExistence type="inferred from homology"/>
<sequence length="330" mass="36410">MDSFDDGGFGVDPVNDVVEGIQDGMHYGFEGDSDVAPPSMGQNNSMQHYSADDYGYGDDENGQPYGAADDNNEGIFTSSDGGGGGGPLLPEPSQMREESSAFREWRRQNAIYLEAKEKKEKEMRDQIIAEAEEYKRQFYEKRTQNCENNKALNREREKLYHANQERFHKEAHQQYWKAIEEIIPREVSKIERRRGRKEDEKKVSVEIIQGPKPGKPTDMSRMRQVLLKLKQTPPPHMIPPKKDEAKDAAKEGKDAKDGISATPNPSKDGKDAKDGSSGSKNPSKDGKDAATQTASPAAGDKSDSDTKSNTAPKDNDAGGSPVKTESPAKA</sequence>
<evidence type="ECO:0000313" key="10">
    <source>
        <dbReference type="Proteomes" id="UP000250235"/>
    </source>
</evidence>